<dbReference type="GO" id="GO:0016616">
    <property type="term" value="F:oxidoreductase activity, acting on the CH-OH group of donors, NAD or NADP as acceptor"/>
    <property type="evidence" value="ECO:0007669"/>
    <property type="project" value="InterPro"/>
</dbReference>
<organism evidence="12 13">
    <name type="scientific">Vibrio vulnificus (strain YJ016)</name>
    <dbReference type="NCBI Taxonomy" id="196600"/>
    <lineage>
        <taxon>Bacteria</taxon>
        <taxon>Pseudomonadati</taxon>
        <taxon>Pseudomonadota</taxon>
        <taxon>Gammaproteobacteria</taxon>
        <taxon>Vibrionales</taxon>
        <taxon>Vibrionaceae</taxon>
        <taxon>Vibrio</taxon>
    </lineage>
</organism>
<evidence type="ECO:0000256" key="4">
    <source>
        <dbReference type="ARBA" id="ARBA00023027"/>
    </source>
</evidence>
<evidence type="ECO:0000256" key="1">
    <source>
        <dbReference type="ARBA" id="ARBA00010141"/>
    </source>
</evidence>
<dbReference type="STRING" id="672.VV93_v1c44460"/>
<feature type="binding site" evidence="8">
    <location>
        <position position="217"/>
    </location>
    <ligand>
        <name>Mn(2+)</name>
        <dbReference type="ChEBI" id="CHEBI:29035"/>
    </ligand>
</feature>
<dbReference type="InterPro" id="IPR036291">
    <property type="entry name" value="NAD(P)-bd_dom_sf"/>
</dbReference>
<keyword evidence="6 10" id="KW-0326">Glycosidase</keyword>
<dbReference type="eggNOG" id="COG1486">
    <property type="taxonomic scope" value="Bacteria"/>
</dbReference>
<accession>Q7MC22</accession>
<dbReference type="EMBL" id="BA000038">
    <property type="protein sequence ID" value="BAC97591.1"/>
    <property type="molecule type" value="Genomic_DNA"/>
</dbReference>
<evidence type="ECO:0000256" key="2">
    <source>
        <dbReference type="ARBA" id="ARBA00022723"/>
    </source>
</evidence>
<dbReference type="Gene3D" id="3.40.50.720">
    <property type="entry name" value="NAD(P)-binding Rossmann-like Domain"/>
    <property type="match status" value="1"/>
</dbReference>
<dbReference type="PRINTS" id="PR00732">
    <property type="entry name" value="GLHYDRLASE4"/>
</dbReference>
<evidence type="ECO:0000256" key="3">
    <source>
        <dbReference type="ARBA" id="ARBA00022801"/>
    </source>
</evidence>
<dbReference type="Proteomes" id="UP000002675">
    <property type="component" value="Chromosome II"/>
</dbReference>
<evidence type="ECO:0000259" key="11">
    <source>
        <dbReference type="Pfam" id="PF11975"/>
    </source>
</evidence>
<dbReference type="KEGG" id="vvy:VVA1565"/>
<dbReference type="Gene3D" id="3.90.110.10">
    <property type="entry name" value="Lactate dehydrogenase/glycoside hydrolase, family 4, C-terminal"/>
    <property type="match status" value="1"/>
</dbReference>
<dbReference type="CDD" id="cd05296">
    <property type="entry name" value="GH4_P_beta_glucosidase"/>
    <property type="match status" value="1"/>
</dbReference>
<keyword evidence="3 10" id="KW-0378">Hydrolase</keyword>
<evidence type="ECO:0000256" key="10">
    <source>
        <dbReference type="RuleBase" id="RU361152"/>
    </source>
</evidence>
<protein>
    <submittedName>
        <fullName evidence="12">6-phospho-beta-glucosidase</fullName>
    </submittedName>
</protein>
<gene>
    <name evidence="12" type="ordered locus">VVA1565</name>
</gene>
<feature type="binding site" evidence="7">
    <location>
        <position position="112"/>
    </location>
    <ligand>
        <name>substrate</name>
    </ligand>
</feature>
<dbReference type="Pfam" id="PF11975">
    <property type="entry name" value="Glyco_hydro_4C"/>
    <property type="match status" value="1"/>
</dbReference>
<dbReference type="PANTHER" id="PTHR32092:SF5">
    <property type="entry name" value="6-PHOSPHO-BETA-GLUCOSIDASE"/>
    <property type="match status" value="1"/>
</dbReference>
<evidence type="ECO:0000256" key="6">
    <source>
        <dbReference type="ARBA" id="ARBA00023295"/>
    </source>
</evidence>
<dbReference type="SUPFAM" id="SSF51735">
    <property type="entry name" value="NAD(P)-binding Rossmann-fold domains"/>
    <property type="match status" value="1"/>
</dbReference>
<dbReference type="InterPro" id="IPR019802">
    <property type="entry name" value="GlycHydrolase_4_CS"/>
</dbReference>
<keyword evidence="8" id="KW-0170">Cobalt</keyword>
<evidence type="ECO:0000256" key="5">
    <source>
        <dbReference type="ARBA" id="ARBA00023211"/>
    </source>
</evidence>
<keyword evidence="2 8" id="KW-0479">Metal-binding</keyword>
<dbReference type="SUPFAM" id="SSF56327">
    <property type="entry name" value="LDH C-terminal domain-like"/>
    <property type="match status" value="1"/>
</dbReference>
<keyword evidence="8" id="KW-0533">Nickel</keyword>
<reference evidence="12 13" key="1">
    <citation type="journal article" date="2003" name="Genome Res.">
        <title>Comparative genome analysis of Vibrio vulnificus, a marine pathogen.</title>
        <authorList>
            <person name="Chen C.Y."/>
            <person name="Wu K.M."/>
            <person name="Chang Y.C."/>
            <person name="Chang C.H."/>
            <person name="Tsai H.C."/>
            <person name="Liao T.L."/>
            <person name="Liu Y.M."/>
            <person name="Chen H.J."/>
            <person name="Shen A.B."/>
            <person name="Li J.C."/>
            <person name="Su T.L."/>
            <person name="Shao C.P."/>
            <person name="Lee C.T."/>
            <person name="Hor L.I."/>
            <person name="Tsai S.F."/>
        </authorList>
    </citation>
    <scope>NUCLEOTIDE SEQUENCE [LARGE SCALE GENOMIC DNA]</scope>
    <source>
        <strain evidence="12 13">YJ016</strain>
    </source>
</reference>
<feature type="binding site" evidence="7">
    <location>
        <position position="166"/>
    </location>
    <ligand>
        <name>substrate</name>
    </ligand>
</feature>
<dbReference type="Pfam" id="PF02056">
    <property type="entry name" value="Glyco_hydro_4"/>
    <property type="match status" value="1"/>
</dbReference>
<dbReference type="HOGENOM" id="CLU_045951_0_1_6"/>
<dbReference type="InterPro" id="IPR015955">
    <property type="entry name" value="Lactate_DH/Glyco_Ohase_4_C"/>
</dbReference>
<proteinExistence type="inferred from homology"/>
<evidence type="ECO:0000313" key="12">
    <source>
        <dbReference type="EMBL" id="BAC97591.1"/>
    </source>
</evidence>
<comment type="similarity">
    <text evidence="1 10">Belongs to the glycosyl hydrolase 4 family.</text>
</comment>
<name>Q7MC22_VIBVY</name>
<dbReference type="CAZy" id="GH4">
    <property type="family name" value="Glycoside Hydrolase Family 4"/>
</dbReference>
<comment type="cofactor">
    <cofactor evidence="10">
        <name>NAD(+)</name>
        <dbReference type="ChEBI" id="CHEBI:57540"/>
    </cofactor>
    <text evidence="10">Binds 1 NAD(+) per subunit.</text>
</comment>
<evidence type="ECO:0000256" key="9">
    <source>
        <dbReference type="PIRSR" id="PIRSR601088-4"/>
    </source>
</evidence>
<evidence type="ECO:0000256" key="7">
    <source>
        <dbReference type="PIRSR" id="PIRSR601088-2"/>
    </source>
</evidence>
<dbReference type="InterPro" id="IPR001088">
    <property type="entry name" value="Glyco_hydro_4"/>
</dbReference>
<sequence>MLLNQTVLSITRNSTMKKNLKITIIGAGSSYTPELIEGLIKRNHELPIGELWLVDIEDGKEKVSIIGDLTRRMLAKNNLSHIDVHVTLDRKPALKDADFVCSQFRAGCLEGRIRDERISLKYGMIGQETNGLGGFANACRTIPIALEICKEMEELCPDAWLLNFTNPSGMVTEAILKHTKVKAVGLCNVPVIMQKGIAQMLGADEQEFVLQVAGLNHFIWARQILHEGRDKLQEVVEEILSGNDPLVPQNIPPFEWPQELLRNMGMIPCAYLRYYYTSEDIMKQEIEEANGEGTRGEVVKAMEKRLFDIYRNPELNEKPKELEKRGGQYYSEAACELMSSIYNDKRTIMHVNARNNGAIAGLPDDCTVEVSCMITKSGPVALNVAPFPTDTLRLIQLMKDFESLTVEAAVTGNRNAAHRALILNPLVTTGTILEQALEETIQANLDYMPQFR</sequence>
<dbReference type="InterPro" id="IPR022616">
    <property type="entry name" value="Glyco_hydro_4_C"/>
</dbReference>
<evidence type="ECO:0000256" key="8">
    <source>
        <dbReference type="PIRSR" id="PIRSR601088-3"/>
    </source>
</evidence>
<evidence type="ECO:0000313" key="13">
    <source>
        <dbReference type="Proteomes" id="UP000002675"/>
    </source>
</evidence>
<dbReference type="GO" id="GO:0005975">
    <property type="term" value="P:carbohydrate metabolic process"/>
    <property type="evidence" value="ECO:0007669"/>
    <property type="project" value="InterPro"/>
</dbReference>
<dbReference type="AlphaFoldDB" id="Q7MC22"/>
<feature type="site" description="Increases basicity of active site Tyr" evidence="9">
    <location>
        <position position="128"/>
    </location>
</feature>
<keyword evidence="8" id="KW-0408">Iron</keyword>
<dbReference type="GO" id="GO:0004553">
    <property type="term" value="F:hydrolase activity, hydrolyzing O-glycosyl compounds"/>
    <property type="evidence" value="ECO:0007669"/>
    <property type="project" value="InterPro"/>
</dbReference>
<keyword evidence="4 10" id="KW-0520">NAD</keyword>
<dbReference type="PANTHER" id="PTHR32092">
    <property type="entry name" value="6-PHOSPHO-BETA-GLUCOSIDASE-RELATED"/>
    <property type="match status" value="1"/>
</dbReference>
<dbReference type="PROSITE" id="PS01324">
    <property type="entry name" value="GLYCOSYL_HYDROL_F4"/>
    <property type="match status" value="1"/>
</dbReference>
<feature type="binding site" evidence="8">
    <location>
        <position position="187"/>
    </location>
    <ligand>
        <name>Mn(2+)</name>
        <dbReference type="ChEBI" id="CHEBI:29035"/>
    </ligand>
</feature>
<feature type="domain" description="Glycosyl hydrolase family 4 C-terminal" evidence="11">
    <location>
        <begin position="212"/>
        <end position="427"/>
    </location>
</feature>
<dbReference type="GO" id="GO:0046872">
    <property type="term" value="F:metal ion binding"/>
    <property type="evidence" value="ECO:0007669"/>
    <property type="project" value="UniProtKB-KW"/>
</dbReference>
<keyword evidence="5 8" id="KW-0464">Manganese</keyword>